<protein>
    <submittedName>
        <fullName evidence="2">Uncharacterized protein</fullName>
    </submittedName>
</protein>
<evidence type="ECO:0000256" key="1">
    <source>
        <dbReference type="SAM" id="MobiDB-lite"/>
    </source>
</evidence>
<accession>A0A4R2PLH0</accession>
<reference evidence="2 3" key="1">
    <citation type="submission" date="2019-03" db="EMBL/GenBank/DDBJ databases">
        <title>Genomic Encyclopedia of Type Strains, Phase IV (KMG-IV): sequencing the most valuable type-strain genomes for metagenomic binning, comparative biology and taxonomic classification.</title>
        <authorList>
            <person name="Goeker M."/>
        </authorList>
    </citation>
    <scope>NUCLEOTIDE SEQUENCE [LARGE SCALE GENOMIC DNA]</scope>
    <source>
        <strain evidence="2 3">DSM 2132</strain>
    </source>
</reference>
<dbReference type="AlphaFoldDB" id="A0A4R2PLH0"/>
<dbReference type="Proteomes" id="UP000295399">
    <property type="component" value="Unassembled WGS sequence"/>
</dbReference>
<organism evidence="2 3">
    <name type="scientific">Rhodothalassium salexigens DSM 2132</name>
    <dbReference type="NCBI Taxonomy" id="1188247"/>
    <lineage>
        <taxon>Bacteria</taxon>
        <taxon>Pseudomonadati</taxon>
        <taxon>Pseudomonadota</taxon>
        <taxon>Alphaproteobacteria</taxon>
        <taxon>Rhodothalassiales</taxon>
        <taxon>Rhodothalassiaceae</taxon>
        <taxon>Rhodothalassium</taxon>
    </lineage>
</organism>
<comment type="caution">
    <text evidence="2">The sequence shown here is derived from an EMBL/GenBank/DDBJ whole genome shotgun (WGS) entry which is preliminary data.</text>
</comment>
<keyword evidence="3" id="KW-1185">Reference proteome</keyword>
<dbReference type="EMBL" id="SLXO01000003">
    <property type="protein sequence ID" value="TCP36453.1"/>
    <property type="molecule type" value="Genomic_DNA"/>
</dbReference>
<evidence type="ECO:0000313" key="3">
    <source>
        <dbReference type="Proteomes" id="UP000295399"/>
    </source>
</evidence>
<sequence length="74" mass="7612">MRTMTAQARAVAQAPCDNATPTLSDAPGAPTAPYTTSTPLPTPADPMAAAPMDPALRRAKALRIALQLKRAAAQ</sequence>
<feature type="region of interest" description="Disordered" evidence="1">
    <location>
        <begin position="1"/>
        <end position="50"/>
    </location>
</feature>
<dbReference type="InParanoid" id="A0A4R2PLH0"/>
<gene>
    <name evidence="2" type="ORF">EV659_103344</name>
</gene>
<proteinExistence type="predicted"/>
<name>A0A4R2PLH0_RHOSA</name>
<evidence type="ECO:0000313" key="2">
    <source>
        <dbReference type="EMBL" id="TCP36453.1"/>
    </source>
</evidence>